<feature type="transmembrane region" description="Helical" evidence="1">
    <location>
        <begin position="300"/>
        <end position="327"/>
    </location>
</feature>
<feature type="transmembrane region" description="Helical" evidence="1">
    <location>
        <begin position="369"/>
        <end position="387"/>
    </location>
</feature>
<dbReference type="Proteomes" id="UP000195570">
    <property type="component" value="Unassembled WGS sequence"/>
</dbReference>
<dbReference type="PROSITE" id="PS00018">
    <property type="entry name" value="EF_HAND_1"/>
    <property type="match status" value="1"/>
</dbReference>
<name>A0A1G4IG60_TRYEQ</name>
<evidence type="ECO:0000259" key="2">
    <source>
        <dbReference type="PROSITE" id="PS50222"/>
    </source>
</evidence>
<comment type="caution">
    <text evidence="3">The sequence shown here is derived from an EMBL/GenBank/DDBJ whole genome shotgun (WGS) entry which is preliminary data.</text>
</comment>
<feature type="transmembrane region" description="Helical" evidence="1">
    <location>
        <begin position="550"/>
        <end position="570"/>
    </location>
</feature>
<reference evidence="3" key="1">
    <citation type="submission" date="2016-09" db="EMBL/GenBank/DDBJ databases">
        <authorList>
            <person name="Hebert L."/>
            <person name="Moumen B."/>
        </authorList>
    </citation>
    <scope>NUCLEOTIDE SEQUENCE [LARGE SCALE GENOMIC DNA]</scope>
    <source>
        <strain evidence="3">OVI</strain>
    </source>
</reference>
<proteinExistence type="predicted"/>
<feature type="domain" description="EF-hand" evidence="2">
    <location>
        <begin position="69"/>
        <end position="104"/>
    </location>
</feature>
<evidence type="ECO:0000313" key="4">
    <source>
        <dbReference type="Proteomes" id="UP000195570"/>
    </source>
</evidence>
<keyword evidence="1" id="KW-0812">Transmembrane</keyword>
<dbReference type="PROSITE" id="PS50222">
    <property type="entry name" value="EF_HAND_2"/>
    <property type="match status" value="1"/>
</dbReference>
<protein>
    <submittedName>
        <fullName evidence="3">SNARE associated Golgi protein, putative</fullName>
    </submittedName>
</protein>
<feature type="transmembrane region" description="Helical" evidence="1">
    <location>
        <begin position="51"/>
        <end position="70"/>
    </location>
</feature>
<dbReference type="InterPro" id="IPR002048">
    <property type="entry name" value="EF_hand_dom"/>
</dbReference>
<keyword evidence="4" id="KW-1185">Reference proteome</keyword>
<gene>
    <name evidence="3" type="ORF">TEOVI_000273300</name>
</gene>
<dbReference type="GO" id="GO:0005509">
    <property type="term" value="F:calcium ion binding"/>
    <property type="evidence" value="ECO:0007669"/>
    <property type="project" value="InterPro"/>
</dbReference>
<dbReference type="RefSeq" id="XP_067081860.1">
    <property type="nucleotide sequence ID" value="XM_067225759.1"/>
</dbReference>
<feature type="transmembrane region" description="Helical" evidence="1">
    <location>
        <begin position="162"/>
        <end position="187"/>
    </location>
</feature>
<dbReference type="EMBL" id="CZPT02001585">
    <property type="protein sequence ID" value="SCU71153.1"/>
    <property type="molecule type" value="Genomic_DNA"/>
</dbReference>
<accession>A0A1G4IG60</accession>
<sequence>MQPIERAEELLAHEREKIGLFRMPFRTLQLSCAYCVKTVTSYVVKCIKSSAFMFVLPVILLVVGVSTFLIDSPAGRAFRFLDADGDGYVSVAEVEGYFRDKLNRKLGAGRGANSIFPSGTARLDKSKFTSWWVEGYGDAVRQNAFFNQGPWREAEYMLADALWWLGLGILSSIGLGTGMHSGLLFLFPYIYQLCAAVDSCGNTNFWTYPVNPIYGPRDRVFACLNPQKKDVPTSVLTRVLMLLPACFIWGVGTAIGEIPPYLLSYTAARQGKRNSELDEASRYDILNKMKAWMLEKIQRYGFVAVLLLAAWPNMAFDLCGMACGQFLMPFWTFFGATLIGKAFCKITLQAVFFVHLFSGDNVERLIHRVGDVIAAVVVIPSSVYSGGTQGLVKKAVEAVVRARQSIALRARGEATVGEGMQSASLLATIFGWVVVAAIAFFAKSVVETFAQNEQQQYDKIVLEYIGKALARGRSKKSVTDEELLQLIEESQRLCVEPEHLMSFNHETLVTYVCVVVAGFVMVHYSAVAGLSLLFHMFVCMVHNNESLHPVTLWLLRLLFASAALYTLCGLETL</sequence>
<evidence type="ECO:0000256" key="1">
    <source>
        <dbReference type="SAM" id="Phobius"/>
    </source>
</evidence>
<keyword evidence="1" id="KW-1133">Transmembrane helix</keyword>
<dbReference type="Pfam" id="PF09335">
    <property type="entry name" value="VTT_dom"/>
    <property type="match status" value="1"/>
</dbReference>
<dbReference type="InterPro" id="IPR018247">
    <property type="entry name" value="EF_Hand_1_Ca_BS"/>
</dbReference>
<organism evidence="3 4">
    <name type="scientific">Trypanosoma equiperdum</name>
    <dbReference type="NCBI Taxonomy" id="5694"/>
    <lineage>
        <taxon>Eukaryota</taxon>
        <taxon>Discoba</taxon>
        <taxon>Euglenozoa</taxon>
        <taxon>Kinetoplastea</taxon>
        <taxon>Metakinetoplastina</taxon>
        <taxon>Trypanosomatida</taxon>
        <taxon>Trypanosomatidae</taxon>
        <taxon>Trypanosoma</taxon>
    </lineage>
</organism>
<feature type="transmembrane region" description="Helical" evidence="1">
    <location>
        <begin position="508"/>
        <end position="538"/>
    </location>
</feature>
<dbReference type="InterPro" id="IPR032816">
    <property type="entry name" value="VTT_dom"/>
</dbReference>
<keyword evidence="1" id="KW-0472">Membrane</keyword>
<dbReference type="GeneID" id="92376673"/>
<feature type="transmembrane region" description="Helical" evidence="1">
    <location>
        <begin position="239"/>
        <end position="263"/>
    </location>
</feature>
<dbReference type="AlphaFoldDB" id="A0A1G4IG60"/>
<evidence type="ECO:0000313" key="3">
    <source>
        <dbReference type="EMBL" id="SCU71153.1"/>
    </source>
</evidence>
<feature type="transmembrane region" description="Helical" evidence="1">
    <location>
        <begin position="423"/>
        <end position="442"/>
    </location>
</feature>
<feature type="transmembrane region" description="Helical" evidence="1">
    <location>
        <begin position="333"/>
        <end position="357"/>
    </location>
</feature>
<dbReference type="VEuPathDB" id="TriTrypDB:TEOVI_000273300"/>